<evidence type="ECO:0008006" key="3">
    <source>
        <dbReference type="Google" id="ProtNLM"/>
    </source>
</evidence>
<dbReference type="AlphaFoldDB" id="A0A0C1MWB2"/>
<accession>A0A0C1MWB2</accession>
<evidence type="ECO:0000313" key="2">
    <source>
        <dbReference type="Proteomes" id="UP000031258"/>
    </source>
</evidence>
<comment type="caution">
    <text evidence="1">The sequence shown here is derived from an EMBL/GenBank/DDBJ whole genome shotgun (WGS) entry which is preliminary data.</text>
</comment>
<protein>
    <recommendedName>
        <fullName evidence="3">EAL domain-containing protein</fullName>
    </recommendedName>
</protein>
<name>A0A0C1MWB2_9RICK</name>
<gene>
    <name evidence="1" type="ORF">NF27_JF00490</name>
</gene>
<organism evidence="1 2">
    <name type="scientific">Candidatus Jidaibacter acanthamoebae</name>
    <dbReference type="NCBI Taxonomy" id="86105"/>
    <lineage>
        <taxon>Bacteria</taxon>
        <taxon>Pseudomonadati</taxon>
        <taxon>Pseudomonadota</taxon>
        <taxon>Alphaproteobacteria</taxon>
        <taxon>Rickettsiales</taxon>
        <taxon>Candidatus Midichloriaceae</taxon>
        <taxon>Candidatus Jidaibacter</taxon>
    </lineage>
</organism>
<evidence type="ECO:0000313" key="1">
    <source>
        <dbReference type="EMBL" id="KIE04171.1"/>
    </source>
</evidence>
<dbReference type="EMBL" id="JSWE01000223">
    <property type="protein sequence ID" value="KIE04171.1"/>
    <property type="molecule type" value="Genomic_DNA"/>
</dbReference>
<dbReference type="SUPFAM" id="SSF141868">
    <property type="entry name" value="EAL domain-like"/>
    <property type="match status" value="1"/>
</dbReference>
<dbReference type="Proteomes" id="UP000031258">
    <property type="component" value="Unassembled WGS sequence"/>
</dbReference>
<sequence length="400" mass="46134">MLVIYLLNIEIMYIHKSQAEQKLINIINNQHTKQNARIGLIFNLAGLEEQHKNEEHFNIALNVLRDKLSTCVGDIVSFGDGDIFVICNNTNLQQIEEAIFQMRYLFVDDQLAYLSPGIANNNFCQMYDLQSDWSDFFARCEDKIIQAQNDNFAFNLSTEIESDIANLLTGCLENSLAEIDMESYTDNSPIWMHSDDDSFKMVIREIEISKNQIRNDLIHTLDFLNNPHLFKYLCDIVDIKLLIRLINEAQGEEGIGCLINISLSTLQSEEFELFDSAIAEVFKKNIIIAFNISEVLENIDEFMDIKNNLQNCGYKVCLNDIDYKIFLLIEAEIFGFDLIKLKFDKILIDQEQEKVLNLLYKKIESLNSTHLILTNCDTEAFALGKELGIYLFKGKFSEDE</sequence>
<dbReference type="InterPro" id="IPR035919">
    <property type="entry name" value="EAL_sf"/>
</dbReference>
<keyword evidence="2" id="KW-1185">Reference proteome</keyword>
<dbReference type="STRING" id="86105.NF27_JF00490"/>
<proteinExistence type="predicted"/>
<reference evidence="1 2" key="1">
    <citation type="submission" date="2014-11" db="EMBL/GenBank/DDBJ databases">
        <title>A Rickettsiales Symbiont of Amoebae With Ancient Features.</title>
        <authorList>
            <person name="Schulz F."/>
            <person name="Martijn J."/>
            <person name="Wascher F."/>
            <person name="Kostanjsek R."/>
            <person name="Ettema T.J."/>
            <person name="Horn M."/>
        </authorList>
    </citation>
    <scope>NUCLEOTIDE SEQUENCE [LARGE SCALE GENOMIC DNA]</scope>
    <source>
        <strain evidence="1 2">UWC36</strain>
    </source>
</reference>